<dbReference type="SUPFAM" id="SSF51695">
    <property type="entry name" value="PLC-like phosphodiesterases"/>
    <property type="match status" value="1"/>
</dbReference>
<dbReference type="EC" id="3.1.4.46" evidence="2"/>
<evidence type="ECO:0000313" key="3">
    <source>
        <dbReference type="Proteomes" id="UP001232973"/>
    </source>
</evidence>
<organism evidence="2 3">
    <name type="scientific">Alicyclobacillus cycloheptanicus</name>
    <dbReference type="NCBI Taxonomy" id="1457"/>
    <lineage>
        <taxon>Bacteria</taxon>
        <taxon>Bacillati</taxon>
        <taxon>Bacillota</taxon>
        <taxon>Bacilli</taxon>
        <taxon>Bacillales</taxon>
        <taxon>Alicyclobacillaceae</taxon>
        <taxon>Alicyclobacillus</taxon>
    </lineage>
</organism>
<dbReference type="Proteomes" id="UP001232973">
    <property type="component" value="Unassembled WGS sequence"/>
</dbReference>
<evidence type="ECO:0000313" key="2">
    <source>
        <dbReference type="EMBL" id="MDQ0190308.1"/>
    </source>
</evidence>
<accession>A0ABT9XKJ2</accession>
<keyword evidence="3" id="KW-1185">Reference proteome</keyword>
<dbReference type="GO" id="GO:0008889">
    <property type="term" value="F:glycerophosphodiester phosphodiesterase activity"/>
    <property type="evidence" value="ECO:0007669"/>
    <property type="project" value="UniProtKB-EC"/>
</dbReference>
<reference evidence="2 3" key="1">
    <citation type="submission" date="2023-07" db="EMBL/GenBank/DDBJ databases">
        <title>Genomic Encyclopedia of Type Strains, Phase IV (KMG-IV): sequencing the most valuable type-strain genomes for metagenomic binning, comparative biology and taxonomic classification.</title>
        <authorList>
            <person name="Goeker M."/>
        </authorList>
    </citation>
    <scope>NUCLEOTIDE SEQUENCE [LARGE SCALE GENOMIC DNA]</scope>
    <source>
        <strain evidence="2 3">DSM 4006</strain>
    </source>
</reference>
<dbReference type="PANTHER" id="PTHR46211:SF14">
    <property type="entry name" value="GLYCEROPHOSPHODIESTER PHOSPHODIESTERASE"/>
    <property type="match status" value="1"/>
</dbReference>
<dbReference type="Gene3D" id="3.20.20.190">
    <property type="entry name" value="Phosphatidylinositol (PI) phosphodiesterase"/>
    <property type="match status" value="1"/>
</dbReference>
<dbReference type="Pfam" id="PF03009">
    <property type="entry name" value="GDPD"/>
    <property type="match status" value="1"/>
</dbReference>
<proteinExistence type="predicted"/>
<dbReference type="PANTHER" id="PTHR46211">
    <property type="entry name" value="GLYCEROPHOSPHORYL DIESTER PHOSPHODIESTERASE"/>
    <property type="match status" value="1"/>
</dbReference>
<dbReference type="InterPro" id="IPR017946">
    <property type="entry name" value="PLC-like_Pdiesterase_TIM-brl"/>
</dbReference>
<gene>
    <name evidence="2" type="ORF">J2S03_002172</name>
</gene>
<protein>
    <submittedName>
        <fullName evidence="2">Glycerophosphoryl diester phosphodiesterase</fullName>
        <ecNumber evidence="2">3.1.4.46</ecNumber>
    </submittedName>
</protein>
<feature type="domain" description="GP-PDE" evidence="1">
    <location>
        <begin position="3"/>
        <end position="241"/>
    </location>
</feature>
<dbReference type="InterPro" id="IPR030395">
    <property type="entry name" value="GP_PDE_dom"/>
</dbReference>
<dbReference type="CDD" id="cd08563">
    <property type="entry name" value="GDPD_TtGDE_like"/>
    <property type="match status" value="1"/>
</dbReference>
<dbReference type="EMBL" id="JAUSTP010000017">
    <property type="protein sequence ID" value="MDQ0190308.1"/>
    <property type="molecule type" value="Genomic_DNA"/>
</dbReference>
<name>A0ABT9XKJ2_9BACL</name>
<evidence type="ECO:0000259" key="1">
    <source>
        <dbReference type="PROSITE" id="PS51704"/>
    </source>
</evidence>
<sequence>MRTEIWAHRGFSAVYPENTVMSFQQAIALGVDGIELDVHLTKDGALVVIHDETVDRTTDGTGPVGRMTLAEVKRLHVLGPQGQQVPGARVPTLEEVLDVVASAPLRVSVNIELKSGVVLYPDLEIRTWQCVQQFGLQCRTVFSSFNHYSLLALKRQCNDANIGLLYMEGLVDPWLYARYLHAGALHPYHLAVNEHIVAGAHRDHLRVHVFTVNDPAEIRKLAAWGVDAVITDRPDAALQALS</sequence>
<keyword evidence="2" id="KW-0378">Hydrolase</keyword>
<dbReference type="RefSeq" id="WP_274454687.1">
    <property type="nucleotide sequence ID" value="NZ_CP067097.1"/>
</dbReference>
<dbReference type="PROSITE" id="PS51704">
    <property type="entry name" value="GP_PDE"/>
    <property type="match status" value="1"/>
</dbReference>
<comment type="caution">
    <text evidence="2">The sequence shown here is derived from an EMBL/GenBank/DDBJ whole genome shotgun (WGS) entry which is preliminary data.</text>
</comment>